<dbReference type="InterPro" id="IPR006597">
    <property type="entry name" value="Sel1-like"/>
</dbReference>
<dbReference type="Pfam" id="PF08238">
    <property type="entry name" value="Sel1"/>
    <property type="match status" value="3"/>
</dbReference>
<dbReference type="PANTHER" id="PTHR11102">
    <property type="entry name" value="SEL-1-LIKE PROTEIN"/>
    <property type="match status" value="1"/>
</dbReference>
<dbReference type="AlphaFoldDB" id="A0A238C339"/>
<accession>A0A238C339</accession>
<evidence type="ECO:0000256" key="2">
    <source>
        <dbReference type="SAM" id="MobiDB-lite"/>
    </source>
</evidence>
<reference evidence="4 5" key="1">
    <citation type="submission" date="2015-12" db="EMBL/GenBank/DDBJ databases">
        <title>Draft genome of the nematode, Onchocerca flexuosa.</title>
        <authorList>
            <person name="Mitreva M."/>
        </authorList>
    </citation>
    <scope>NUCLEOTIDE SEQUENCE [LARGE SCALE GENOMIC DNA]</scope>
    <source>
        <strain evidence="4">Red Deer</strain>
    </source>
</reference>
<organism evidence="4 5">
    <name type="scientific">Onchocerca flexuosa</name>
    <dbReference type="NCBI Taxonomy" id="387005"/>
    <lineage>
        <taxon>Eukaryota</taxon>
        <taxon>Metazoa</taxon>
        <taxon>Ecdysozoa</taxon>
        <taxon>Nematoda</taxon>
        <taxon>Chromadorea</taxon>
        <taxon>Rhabditida</taxon>
        <taxon>Spirurina</taxon>
        <taxon>Spiruromorpha</taxon>
        <taxon>Filarioidea</taxon>
        <taxon>Onchocercidae</taxon>
        <taxon>Onchocerca</taxon>
    </lineage>
</organism>
<dbReference type="InterPro" id="IPR011990">
    <property type="entry name" value="TPR-like_helical_dom_sf"/>
</dbReference>
<dbReference type="PANTHER" id="PTHR11102:SF147">
    <property type="entry name" value="SEL1L ADAPTOR SUBUNIT OF ERAD E3 UBIQUITIN LIGASE"/>
    <property type="match status" value="1"/>
</dbReference>
<dbReference type="SMART" id="SM00671">
    <property type="entry name" value="SEL1"/>
    <property type="match status" value="2"/>
</dbReference>
<dbReference type="Gene3D" id="1.25.40.10">
    <property type="entry name" value="Tetratricopeptide repeat domain"/>
    <property type="match status" value="1"/>
</dbReference>
<name>A0A238C339_9BILA</name>
<feature type="transmembrane region" description="Helical" evidence="3">
    <location>
        <begin position="37"/>
        <end position="56"/>
    </location>
</feature>
<evidence type="ECO:0000256" key="3">
    <source>
        <dbReference type="SAM" id="Phobius"/>
    </source>
</evidence>
<dbReference type="Proteomes" id="UP000242913">
    <property type="component" value="Unassembled WGS sequence"/>
</dbReference>
<proteinExistence type="inferred from homology"/>
<feature type="region of interest" description="Disordered" evidence="2">
    <location>
        <begin position="64"/>
        <end position="88"/>
    </location>
</feature>
<evidence type="ECO:0000313" key="4">
    <source>
        <dbReference type="EMBL" id="OZC11576.1"/>
    </source>
</evidence>
<dbReference type="OrthoDB" id="27934at2759"/>
<comment type="similarity">
    <text evidence="1">Belongs to the sel-1 family.</text>
</comment>
<dbReference type="GO" id="GO:0005789">
    <property type="term" value="C:endoplasmic reticulum membrane"/>
    <property type="evidence" value="ECO:0007669"/>
    <property type="project" value="TreeGrafter"/>
</dbReference>
<keyword evidence="5" id="KW-1185">Reference proteome</keyword>
<dbReference type="SUPFAM" id="SSF81901">
    <property type="entry name" value="HCP-like"/>
    <property type="match status" value="1"/>
</dbReference>
<dbReference type="EMBL" id="KZ269980">
    <property type="protein sequence ID" value="OZC11576.1"/>
    <property type="molecule type" value="Genomic_DNA"/>
</dbReference>
<gene>
    <name evidence="4" type="ORF">X798_01436</name>
</gene>
<protein>
    <submittedName>
        <fullName evidence="4">Sel1 repeat protein</fullName>
    </submittedName>
</protein>
<sequence length="372" mass="41972">MILRHEDCVNPKNFCSELRIFPLHAAVKDKESVARKFSIMILRWVAVLLFFLPFLFGIKSNSHSLKDDNSNSDGKDEKSGKKEERTPDRLVLLNDEGEVMDTMSQKQSPATYDITNDDIERMSNTASEVSTMPSAGDEFTIEKVTKRTEIELTETEKRGDELYRTAMRFLDKERAASSEAKKAAYRLLDEAAQLKHKEAMKLIDIDAAYAYLFGDYTRWNIDEARAIFEELAAGGSADAQLALGFMHATGLGVPESSQAKALIYYTFSALGGNPLAQMALGYRHWSGISVQQNCERALTWYRKVAQRVNEQVRISGGTAMQRIRLPDEQDTISTSSSNSILDSNLLNYYKYLADKGDLQAQFFESTISHLEY</sequence>
<evidence type="ECO:0000313" key="5">
    <source>
        <dbReference type="Proteomes" id="UP000242913"/>
    </source>
</evidence>
<keyword evidence="3" id="KW-0812">Transmembrane</keyword>
<keyword evidence="3" id="KW-1133">Transmembrane helix</keyword>
<evidence type="ECO:0000256" key="1">
    <source>
        <dbReference type="ARBA" id="ARBA00038101"/>
    </source>
</evidence>
<dbReference type="GO" id="GO:0036503">
    <property type="term" value="P:ERAD pathway"/>
    <property type="evidence" value="ECO:0007669"/>
    <property type="project" value="TreeGrafter"/>
</dbReference>
<keyword evidence="3" id="KW-0472">Membrane</keyword>
<dbReference type="InterPro" id="IPR050767">
    <property type="entry name" value="Sel1_AlgK"/>
</dbReference>